<dbReference type="InterPro" id="IPR036322">
    <property type="entry name" value="WD40_repeat_dom_sf"/>
</dbReference>
<reference evidence="9" key="2">
    <citation type="journal article" date="2018" name="Algal Res.">
        <title>Characterization of plant carbon substrate utilization by Auxenochlorella protothecoides.</title>
        <authorList>
            <person name="Vogler B.W."/>
            <person name="Starkenburg S.R."/>
            <person name="Sudasinghe N."/>
            <person name="Schambach J.Y."/>
            <person name="Rollin J.A."/>
            <person name="Pattathil S."/>
            <person name="Barry A.N."/>
        </authorList>
    </citation>
    <scope>NUCLEOTIDE SEQUENCE [LARGE SCALE GENOMIC DNA]</scope>
    <source>
        <strain evidence="9">UTEX 25</strain>
    </source>
</reference>
<dbReference type="STRING" id="3075.A0A087SEP4"/>
<dbReference type="PANTHER" id="PTHR22652">
    <property type="entry name" value="NUCLEOPORIN NUP43"/>
    <property type="match status" value="1"/>
</dbReference>
<evidence type="ECO:0000256" key="3">
    <source>
        <dbReference type="ARBA" id="ARBA00022737"/>
    </source>
</evidence>
<gene>
    <name evidence="7" type="ORF">APUTEX25_002380</name>
    <name evidence="6" type="ORF">F751_5040</name>
</gene>
<protein>
    <submittedName>
        <fullName evidence="6">WD repeat-containing protein 92</fullName>
    </submittedName>
</protein>
<evidence type="ECO:0000313" key="6">
    <source>
        <dbReference type="EMBL" id="KFM24198.1"/>
    </source>
</evidence>
<evidence type="ECO:0000256" key="4">
    <source>
        <dbReference type="ARBA" id="ARBA00023242"/>
    </source>
</evidence>
<dbReference type="eggNOG" id="ENOG502QRKB">
    <property type="taxonomic scope" value="Eukaryota"/>
</dbReference>
<dbReference type="GO" id="GO:0031080">
    <property type="term" value="C:nuclear pore outer ring"/>
    <property type="evidence" value="ECO:0007669"/>
    <property type="project" value="TreeGrafter"/>
</dbReference>
<organism evidence="6 8">
    <name type="scientific">Auxenochlorella protothecoides</name>
    <name type="common">Green microalga</name>
    <name type="synonym">Chlorella protothecoides</name>
    <dbReference type="NCBI Taxonomy" id="3075"/>
    <lineage>
        <taxon>Eukaryota</taxon>
        <taxon>Viridiplantae</taxon>
        <taxon>Chlorophyta</taxon>
        <taxon>core chlorophytes</taxon>
        <taxon>Trebouxiophyceae</taxon>
        <taxon>Chlorellales</taxon>
        <taxon>Chlorellaceae</taxon>
        <taxon>Auxenochlorella</taxon>
    </lineage>
</organism>
<evidence type="ECO:0000313" key="9">
    <source>
        <dbReference type="Proteomes" id="UP000279271"/>
    </source>
</evidence>
<proteinExistence type="predicted"/>
<evidence type="ECO:0000256" key="2">
    <source>
        <dbReference type="ARBA" id="ARBA00022574"/>
    </source>
</evidence>
<dbReference type="Gene3D" id="2.130.10.10">
    <property type="entry name" value="YVTN repeat-like/Quinoprotein amine dehydrogenase"/>
    <property type="match status" value="1"/>
</dbReference>
<evidence type="ECO:0000313" key="8">
    <source>
        <dbReference type="Proteomes" id="UP000028924"/>
    </source>
</evidence>
<reference evidence="7" key="4">
    <citation type="submission" date="2018-11" db="EMBL/GenBank/DDBJ databases">
        <title>Characterization of plant carbon substrate utilization by Auxenochlorella protothecoides.</title>
        <authorList>
            <person name="Vogler B.W."/>
            <person name="Starkenburg S.R."/>
            <person name="Sudasinghe N."/>
            <person name="Schambach J.Y."/>
            <person name="Rollin J.A."/>
            <person name="Pattathil S."/>
            <person name="Barry A.N."/>
        </authorList>
    </citation>
    <scope>NUCLEOTIDE SEQUENCE [LARGE SCALE GENOMIC DNA]</scope>
    <source>
        <strain evidence="7">UTEX 25</strain>
    </source>
</reference>
<keyword evidence="2 5" id="KW-0853">WD repeat</keyword>
<dbReference type="EMBL" id="QOKY01000151">
    <property type="protein sequence ID" value="RMZ56190.1"/>
    <property type="molecule type" value="Genomic_DNA"/>
</dbReference>
<dbReference type="RefSeq" id="XP_011397085.1">
    <property type="nucleotide sequence ID" value="XM_011398783.1"/>
</dbReference>
<reference evidence="6 8" key="1">
    <citation type="journal article" date="2014" name="BMC Genomics">
        <title>Oil accumulation mechanisms of the oleaginous microalga Chlorella protothecoides revealed through its genome, transcriptomes, and proteomes.</title>
        <authorList>
            <person name="Gao C."/>
            <person name="Wang Y."/>
            <person name="Shen Y."/>
            <person name="Yan D."/>
            <person name="He X."/>
            <person name="Dai J."/>
            <person name="Wu Q."/>
        </authorList>
    </citation>
    <scope>NUCLEOTIDE SEQUENCE [LARGE SCALE GENOMIC DNA]</scope>
    <source>
        <strain evidence="6 8">0710</strain>
    </source>
</reference>
<dbReference type="PANTHER" id="PTHR22652:SF0">
    <property type="entry name" value="NUCLEOPORIN NUP43"/>
    <property type="match status" value="1"/>
</dbReference>
<name>A0A087SEP4_AUXPR</name>
<reference evidence="7" key="3">
    <citation type="submission" date="2018-10" db="EMBL/GenBank/DDBJ databases">
        <authorList>
            <person name="Hovde B."/>
            <person name="Zhang X."/>
        </authorList>
    </citation>
    <scope>NUCLEOTIDE SEQUENCE [LARGE SCALE GENOMIC DNA]</scope>
    <source>
        <strain evidence="7">UTEX 25</strain>
    </source>
</reference>
<evidence type="ECO:0000313" key="7">
    <source>
        <dbReference type="EMBL" id="RMZ56190.1"/>
    </source>
</evidence>
<dbReference type="Proteomes" id="UP000279271">
    <property type="component" value="Unassembled WGS sequence"/>
</dbReference>
<accession>A0A087SEP4</accession>
<evidence type="ECO:0000256" key="1">
    <source>
        <dbReference type="ARBA" id="ARBA00004123"/>
    </source>
</evidence>
<dbReference type="InterPro" id="IPR001680">
    <property type="entry name" value="WD40_rpt"/>
</dbReference>
<keyword evidence="4" id="KW-0539">Nucleus</keyword>
<sequence>MLASSGDSHHVVLGDSQGGVEVWDLVEARPQPISVLGGTNQSAIHALDTCGGCSGEPGPPEVVSGAADGRVLVWDARQPERPVAQLCGGTSAAAWAVALGGAGTEQDRSVLAGRQDGTISLWDLRAGTLLWSGSMEGQGVCGLAFDRRGIVMNKAYAAGMGGRLATINLRPCQPDHGRALEVQQV</sequence>
<dbReference type="AlphaFoldDB" id="A0A087SEP4"/>
<feature type="repeat" description="WD" evidence="5">
    <location>
        <begin position="110"/>
        <end position="132"/>
    </location>
</feature>
<dbReference type="KEGG" id="apro:F751_5040"/>
<dbReference type="Proteomes" id="UP000028924">
    <property type="component" value="Unassembled WGS sequence"/>
</dbReference>
<keyword evidence="3" id="KW-0677">Repeat</keyword>
<dbReference type="SUPFAM" id="SSF50978">
    <property type="entry name" value="WD40 repeat-like"/>
    <property type="match status" value="1"/>
</dbReference>
<dbReference type="PRINTS" id="PR00320">
    <property type="entry name" value="GPROTEINBRPT"/>
</dbReference>
<dbReference type="GeneID" id="23616431"/>
<dbReference type="InterPro" id="IPR020472">
    <property type="entry name" value="WD40_PAC1"/>
</dbReference>
<dbReference type="PROSITE" id="PS50082">
    <property type="entry name" value="WD_REPEATS_2"/>
    <property type="match status" value="1"/>
</dbReference>
<evidence type="ECO:0000256" key="5">
    <source>
        <dbReference type="PROSITE-ProRule" id="PRU00221"/>
    </source>
</evidence>
<dbReference type="SMART" id="SM00320">
    <property type="entry name" value="WD40"/>
    <property type="match status" value="2"/>
</dbReference>
<dbReference type="EMBL" id="KL662106">
    <property type="protein sequence ID" value="KFM24198.1"/>
    <property type="molecule type" value="Genomic_DNA"/>
</dbReference>
<dbReference type="OrthoDB" id="10248252at2759"/>
<dbReference type="InterPro" id="IPR015943">
    <property type="entry name" value="WD40/YVTN_repeat-like_dom_sf"/>
</dbReference>
<keyword evidence="8" id="KW-1185">Reference proteome</keyword>
<comment type="subcellular location">
    <subcellularLocation>
        <location evidence="1">Nucleus</location>
    </subcellularLocation>
</comment>